<accession>A0A916WEL1</accession>
<evidence type="ECO:0000313" key="2">
    <source>
        <dbReference type="Proteomes" id="UP000620596"/>
    </source>
</evidence>
<comment type="caution">
    <text evidence="1">The sequence shown here is derived from an EMBL/GenBank/DDBJ whole genome shotgun (WGS) entry which is preliminary data.</text>
</comment>
<keyword evidence="2" id="KW-1185">Reference proteome</keyword>
<name>A0A916WEL1_9BURK</name>
<proteinExistence type="predicted"/>
<dbReference type="AlphaFoldDB" id="A0A916WEL1"/>
<protein>
    <submittedName>
        <fullName evidence="1">Uncharacterized protein</fullName>
    </submittedName>
</protein>
<gene>
    <name evidence="1" type="ORF">GCM10011496_09550</name>
</gene>
<dbReference type="EMBL" id="BMIG01000002">
    <property type="protein sequence ID" value="GGA90727.1"/>
    <property type="molecule type" value="Genomic_DNA"/>
</dbReference>
<reference evidence="1" key="1">
    <citation type="journal article" date="2014" name="Int. J. Syst. Evol. Microbiol.">
        <title>Complete genome sequence of Corynebacterium casei LMG S-19264T (=DSM 44701T), isolated from a smear-ripened cheese.</title>
        <authorList>
            <consortium name="US DOE Joint Genome Institute (JGI-PGF)"/>
            <person name="Walter F."/>
            <person name="Albersmeier A."/>
            <person name="Kalinowski J."/>
            <person name="Ruckert C."/>
        </authorList>
    </citation>
    <scope>NUCLEOTIDE SEQUENCE</scope>
    <source>
        <strain evidence="1">CGMCC 1.15322</strain>
    </source>
</reference>
<organism evidence="1 2">
    <name type="scientific">Polaromonas eurypsychrophila</name>
    <dbReference type="NCBI Taxonomy" id="1614635"/>
    <lineage>
        <taxon>Bacteria</taxon>
        <taxon>Pseudomonadati</taxon>
        <taxon>Pseudomonadota</taxon>
        <taxon>Betaproteobacteria</taxon>
        <taxon>Burkholderiales</taxon>
        <taxon>Comamonadaceae</taxon>
        <taxon>Polaromonas</taxon>
    </lineage>
</organism>
<sequence>MAVLLPLLLHPWAQALQWDLSNPFPNDPLAGVARGITLSGELLPGDTGKLVQWMQARPADAWHSLGRVELKITGGDTREALLLADTLAPLYPYTVAAGSSCTGPCALVWLAGAWRMLTEGRIGLRAVPPAALADSNANRPADAPSAFDLLPSQLRSYALKQGLPLPFTERWLSGSSGEVYWLSEQDINATGTWPPYYYARLRAKCPALAATEESFHALRRCAARLVISQKAFAFDKLMAGVDDAWWNENRDVFKSAPR</sequence>
<reference evidence="1" key="2">
    <citation type="submission" date="2020-09" db="EMBL/GenBank/DDBJ databases">
        <authorList>
            <person name="Sun Q."/>
            <person name="Zhou Y."/>
        </authorList>
    </citation>
    <scope>NUCLEOTIDE SEQUENCE</scope>
    <source>
        <strain evidence="1">CGMCC 1.15322</strain>
    </source>
</reference>
<evidence type="ECO:0000313" key="1">
    <source>
        <dbReference type="EMBL" id="GGA90727.1"/>
    </source>
</evidence>
<dbReference type="Proteomes" id="UP000620596">
    <property type="component" value="Unassembled WGS sequence"/>
</dbReference>